<evidence type="ECO:0000256" key="2">
    <source>
        <dbReference type="ARBA" id="ARBA00001936"/>
    </source>
</evidence>
<feature type="binding site" evidence="10 14">
    <location>
        <begin position="197"/>
        <end position="198"/>
    </location>
    <ligand>
        <name>substrate</name>
    </ligand>
</feature>
<keyword evidence="16" id="KW-1185">Reference proteome</keyword>
<evidence type="ECO:0000256" key="3">
    <source>
        <dbReference type="ARBA" id="ARBA00001941"/>
    </source>
</evidence>
<evidence type="ECO:0000313" key="15">
    <source>
        <dbReference type="EMBL" id="GGH74790.1"/>
    </source>
</evidence>
<evidence type="ECO:0000256" key="1">
    <source>
        <dbReference type="ARBA" id="ARBA00001782"/>
    </source>
</evidence>
<dbReference type="AlphaFoldDB" id="A0A8J2ZT64"/>
<dbReference type="RefSeq" id="WP_188495376.1">
    <property type="nucleotide sequence ID" value="NZ_BMFV01000001.1"/>
</dbReference>
<dbReference type="InterPro" id="IPR000056">
    <property type="entry name" value="Ribul_P_3_epim-like"/>
</dbReference>
<dbReference type="EMBL" id="BMFV01000001">
    <property type="protein sequence ID" value="GGH74790.1"/>
    <property type="molecule type" value="Genomic_DNA"/>
</dbReference>
<feature type="binding site" evidence="10 14">
    <location>
        <begin position="142"/>
        <end position="145"/>
    </location>
    <ligand>
        <name>substrate</name>
    </ligand>
</feature>
<dbReference type="PROSITE" id="PS01085">
    <property type="entry name" value="RIBUL_P_3_EPIMER_1"/>
    <property type="match status" value="1"/>
</dbReference>
<keyword evidence="13" id="KW-0862">Zinc</keyword>
<feature type="binding site" evidence="10 14">
    <location>
        <position position="66"/>
    </location>
    <ligand>
        <name>substrate</name>
    </ligand>
</feature>
<keyword evidence="13" id="KW-0464">Manganese</keyword>
<feature type="binding site" evidence="10 14">
    <location>
        <position position="8"/>
    </location>
    <ligand>
        <name>substrate</name>
    </ligand>
</feature>
<evidence type="ECO:0000256" key="9">
    <source>
        <dbReference type="ARBA" id="ARBA00023235"/>
    </source>
</evidence>
<organism evidence="15 16">
    <name type="scientific">Pullulanibacillus pueri</name>
    <dbReference type="NCBI Taxonomy" id="1437324"/>
    <lineage>
        <taxon>Bacteria</taxon>
        <taxon>Bacillati</taxon>
        <taxon>Bacillota</taxon>
        <taxon>Bacilli</taxon>
        <taxon>Bacillales</taxon>
        <taxon>Sporolactobacillaceae</taxon>
        <taxon>Pullulanibacillus</taxon>
    </lineage>
</organism>
<name>A0A8J2ZT64_9BACL</name>
<dbReference type="HAMAP" id="MF_02227">
    <property type="entry name" value="RPE"/>
    <property type="match status" value="1"/>
</dbReference>
<dbReference type="InterPro" id="IPR013785">
    <property type="entry name" value="Aldolase_TIM"/>
</dbReference>
<evidence type="ECO:0000256" key="14">
    <source>
        <dbReference type="PIRSR" id="PIRSR001461-3"/>
    </source>
</evidence>
<feature type="binding site" evidence="10">
    <location>
        <begin position="175"/>
        <end position="177"/>
    </location>
    <ligand>
        <name>substrate</name>
    </ligand>
</feature>
<comment type="cofactor">
    <cofactor evidence="4">
        <name>Zn(2+)</name>
        <dbReference type="ChEBI" id="CHEBI:29105"/>
    </cofactor>
</comment>
<dbReference type="Proteomes" id="UP000656813">
    <property type="component" value="Unassembled WGS sequence"/>
</dbReference>
<comment type="caution">
    <text evidence="15">The sequence shown here is derived from an EMBL/GenBank/DDBJ whole genome shotgun (WGS) entry which is preliminary data.</text>
</comment>
<dbReference type="GO" id="GO:0004750">
    <property type="term" value="F:D-ribulose-phosphate 3-epimerase activity"/>
    <property type="evidence" value="ECO:0007669"/>
    <property type="project" value="UniProtKB-UniRule"/>
</dbReference>
<keyword evidence="9 10" id="KW-0413">Isomerase</keyword>
<evidence type="ECO:0000256" key="6">
    <source>
        <dbReference type="ARBA" id="ARBA00009541"/>
    </source>
</evidence>
<dbReference type="InterPro" id="IPR026019">
    <property type="entry name" value="Ribul_P_3_epim"/>
</dbReference>
<dbReference type="Pfam" id="PF00834">
    <property type="entry name" value="Ribul_P_3_epim"/>
    <property type="match status" value="1"/>
</dbReference>
<comment type="pathway">
    <text evidence="10">Carbohydrate degradation.</text>
</comment>
<comment type="catalytic activity">
    <reaction evidence="1 10 11">
        <text>D-ribulose 5-phosphate = D-xylulose 5-phosphate</text>
        <dbReference type="Rhea" id="RHEA:13677"/>
        <dbReference type="ChEBI" id="CHEBI:57737"/>
        <dbReference type="ChEBI" id="CHEBI:58121"/>
        <dbReference type="EC" id="5.1.3.1"/>
    </reaction>
</comment>
<reference evidence="15" key="1">
    <citation type="journal article" date="2014" name="Int. J. Syst. Evol. Microbiol.">
        <title>Complete genome sequence of Corynebacterium casei LMG S-19264T (=DSM 44701T), isolated from a smear-ripened cheese.</title>
        <authorList>
            <consortium name="US DOE Joint Genome Institute (JGI-PGF)"/>
            <person name="Walter F."/>
            <person name="Albersmeier A."/>
            <person name="Kalinowski J."/>
            <person name="Ruckert C."/>
        </authorList>
    </citation>
    <scope>NUCLEOTIDE SEQUENCE</scope>
    <source>
        <strain evidence="15">CGMCC 1.12777</strain>
    </source>
</reference>
<dbReference type="GO" id="GO:0006098">
    <property type="term" value="P:pentose-phosphate shunt"/>
    <property type="evidence" value="ECO:0007669"/>
    <property type="project" value="UniProtKB-UniRule"/>
</dbReference>
<evidence type="ECO:0000256" key="4">
    <source>
        <dbReference type="ARBA" id="ARBA00001947"/>
    </source>
</evidence>
<comment type="cofactor">
    <cofactor evidence="3">
        <name>Co(2+)</name>
        <dbReference type="ChEBI" id="CHEBI:48828"/>
    </cofactor>
</comment>
<feature type="binding site" evidence="10 13">
    <location>
        <position position="175"/>
    </location>
    <ligand>
        <name>a divalent metal cation</name>
        <dbReference type="ChEBI" id="CHEBI:60240"/>
    </ligand>
</feature>
<dbReference type="GO" id="GO:0005737">
    <property type="term" value="C:cytoplasm"/>
    <property type="evidence" value="ECO:0007669"/>
    <property type="project" value="UniProtKB-ARBA"/>
</dbReference>
<dbReference type="GO" id="GO:0019323">
    <property type="term" value="P:pentose catabolic process"/>
    <property type="evidence" value="ECO:0007669"/>
    <property type="project" value="UniProtKB-UniRule"/>
</dbReference>
<feature type="binding site" evidence="10 13">
    <location>
        <position position="66"/>
    </location>
    <ligand>
        <name>a divalent metal cation</name>
        <dbReference type="ChEBI" id="CHEBI:60240"/>
    </ligand>
</feature>
<accession>A0A8J2ZT64</accession>
<evidence type="ECO:0000256" key="13">
    <source>
        <dbReference type="PIRSR" id="PIRSR001461-2"/>
    </source>
</evidence>
<dbReference type="SUPFAM" id="SSF51366">
    <property type="entry name" value="Ribulose-phoshate binding barrel"/>
    <property type="match status" value="1"/>
</dbReference>
<evidence type="ECO:0000256" key="5">
    <source>
        <dbReference type="ARBA" id="ARBA00001954"/>
    </source>
</evidence>
<protein>
    <recommendedName>
        <fullName evidence="7 10">Ribulose-phosphate 3-epimerase</fullName>
        <ecNumber evidence="7 10">5.1.3.1</ecNumber>
    </recommendedName>
</protein>
<dbReference type="PIRSF" id="PIRSF001461">
    <property type="entry name" value="RPE"/>
    <property type="match status" value="1"/>
</dbReference>
<evidence type="ECO:0000313" key="16">
    <source>
        <dbReference type="Proteomes" id="UP000656813"/>
    </source>
</evidence>
<dbReference type="Gene3D" id="3.20.20.70">
    <property type="entry name" value="Aldolase class I"/>
    <property type="match status" value="1"/>
</dbReference>
<dbReference type="EC" id="5.1.3.1" evidence="7 10"/>
<proteinExistence type="inferred from homology"/>
<dbReference type="NCBIfam" id="TIGR01163">
    <property type="entry name" value="rpe"/>
    <property type="match status" value="1"/>
</dbReference>
<feature type="binding site" evidence="14">
    <location>
        <position position="177"/>
    </location>
    <ligand>
        <name>substrate</name>
    </ligand>
</feature>
<feature type="active site" description="Proton donor" evidence="10 12">
    <location>
        <position position="175"/>
    </location>
</feature>
<comment type="function">
    <text evidence="10">Catalyzes the reversible epimerization of D-ribulose 5-phosphate to D-xylulose 5-phosphate.</text>
</comment>
<dbReference type="FunFam" id="3.20.20.70:FF:000004">
    <property type="entry name" value="Ribulose-phosphate 3-epimerase"/>
    <property type="match status" value="1"/>
</dbReference>
<keyword evidence="8 10" id="KW-0479">Metal-binding</keyword>
<comment type="cofactor">
    <cofactor evidence="5">
        <name>Fe(2+)</name>
        <dbReference type="ChEBI" id="CHEBI:29033"/>
    </cofactor>
</comment>
<evidence type="ECO:0000256" key="12">
    <source>
        <dbReference type="PIRSR" id="PIRSR001461-1"/>
    </source>
</evidence>
<dbReference type="PANTHER" id="PTHR11749">
    <property type="entry name" value="RIBULOSE-5-PHOSPHATE-3-EPIMERASE"/>
    <property type="match status" value="1"/>
</dbReference>
<keyword evidence="13" id="KW-0170">Cobalt</keyword>
<keyword evidence="10 11" id="KW-0119">Carbohydrate metabolism</keyword>
<feature type="binding site" evidence="10 13">
    <location>
        <position position="35"/>
    </location>
    <ligand>
        <name>a divalent metal cation</name>
        <dbReference type="ChEBI" id="CHEBI:60240"/>
    </ligand>
</feature>
<dbReference type="NCBIfam" id="NF004076">
    <property type="entry name" value="PRK05581.1-4"/>
    <property type="match status" value="1"/>
</dbReference>
<dbReference type="GO" id="GO:0046872">
    <property type="term" value="F:metal ion binding"/>
    <property type="evidence" value="ECO:0007669"/>
    <property type="project" value="UniProtKB-UniRule"/>
</dbReference>
<evidence type="ECO:0000256" key="11">
    <source>
        <dbReference type="PIRNR" id="PIRNR001461"/>
    </source>
</evidence>
<evidence type="ECO:0000256" key="7">
    <source>
        <dbReference type="ARBA" id="ARBA00013188"/>
    </source>
</evidence>
<evidence type="ECO:0000256" key="10">
    <source>
        <dbReference type="HAMAP-Rule" id="MF_02227"/>
    </source>
</evidence>
<dbReference type="InterPro" id="IPR011060">
    <property type="entry name" value="RibuloseP-bd_barrel"/>
</dbReference>
<sequence length="216" mass="23424">MVRRIAPSLLAANFAALASEVESVEQAGADILHIDVMDGQFVPNITMGTNVVSALRSYTSSELDVHLMVERPDRFIEAFCEAGADCISVHAEASPHLHRTLQLIKEKKVKAGVALNPATPIEVIKHVIDDIDFLLIMTVNPGFGGQSFIPQMIHKIKEARELLNAFGKEIDIEVDGGINMETIEACEEAGATLFVAGSAVFNEKDRAFAINQLKGI</sequence>
<reference evidence="15" key="2">
    <citation type="submission" date="2020-09" db="EMBL/GenBank/DDBJ databases">
        <authorList>
            <person name="Sun Q."/>
            <person name="Zhou Y."/>
        </authorList>
    </citation>
    <scope>NUCLEOTIDE SEQUENCE</scope>
    <source>
        <strain evidence="15">CGMCC 1.12777</strain>
    </source>
</reference>
<gene>
    <name evidence="10 15" type="primary">rpe</name>
    <name evidence="15" type="ORF">GCM10007096_03350</name>
</gene>
<feature type="binding site" evidence="10 13">
    <location>
        <position position="33"/>
    </location>
    <ligand>
        <name>a divalent metal cation</name>
        <dbReference type="ChEBI" id="CHEBI:60240"/>
    </ligand>
</feature>
<dbReference type="CDD" id="cd00429">
    <property type="entry name" value="RPE"/>
    <property type="match status" value="1"/>
</dbReference>
<evidence type="ECO:0000256" key="8">
    <source>
        <dbReference type="ARBA" id="ARBA00022723"/>
    </source>
</evidence>
<comment type="cofactor">
    <cofactor evidence="10 13">
        <name>a divalent metal cation</name>
        <dbReference type="ChEBI" id="CHEBI:60240"/>
    </cofactor>
    <text evidence="10 13">Binds 1 divalent metal cation per subunit.</text>
</comment>
<comment type="cofactor">
    <cofactor evidence="2">
        <name>Mn(2+)</name>
        <dbReference type="ChEBI" id="CHEBI:29035"/>
    </cofactor>
</comment>
<feature type="active site" description="Proton acceptor" evidence="10 12">
    <location>
        <position position="35"/>
    </location>
</feature>
<comment type="similarity">
    <text evidence="6 10 11">Belongs to the ribulose-phosphate 3-epimerase family.</text>
</comment>
<dbReference type="PROSITE" id="PS01086">
    <property type="entry name" value="RIBUL_P_3_EPIMER_2"/>
    <property type="match status" value="1"/>
</dbReference>